<dbReference type="InterPro" id="IPR035919">
    <property type="entry name" value="EAL_sf"/>
</dbReference>
<feature type="domain" description="EAL" evidence="1">
    <location>
        <begin position="1"/>
        <end position="226"/>
    </location>
</feature>
<dbReference type="RefSeq" id="WP_101650143.1">
    <property type="nucleotide sequence ID" value="NZ_PGVE01000078.1"/>
</dbReference>
<organism evidence="2 3">
    <name type="scientific">Neobacillus cucumis</name>
    <dbReference type="NCBI Taxonomy" id="1740721"/>
    <lineage>
        <taxon>Bacteria</taxon>
        <taxon>Bacillati</taxon>
        <taxon>Bacillota</taxon>
        <taxon>Bacilli</taxon>
        <taxon>Bacillales</taxon>
        <taxon>Bacillaceae</taxon>
        <taxon>Neobacillus</taxon>
    </lineage>
</organism>
<comment type="caution">
    <text evidence="2">The sequence shown here is derived from an EMBL/GenBank/DDBJ whole genome shotgun (WGS) entry which is preliminary data.</text>
</comment>
<sequence>MEDKIISLFQPILDCWKGTVIGYEATTKGEIDGKIYSFEDYYHMAVERGIDGSKLDRISRAKSIREFLSKTNGNERVFVNLAPLSIDDAWFMDDLFENMDKIVLEITENNKFTVTQGILKRMETLKDKGLKIALDDFGKEYSNFKLVLDLEPDYIKLDKDFVKDLESTHSKNIIKGMLDFTRQTNISLIVEGVETEEQKEILLDIGVRYMQGYLLGKPKTIENYFR</sequence>
<reference evidence="2 3" key="1">
    <citation type="submission" date="2017-11" db="EMBL/GenBank/DDBJ databases">
        <title>Comparitive Functional Genomics of Dry Heat Resistant strains isolated from the Viking Spacecraft.</title>
        <authorList>
            <person name="Seuylemezian A."/>
            <person name="Cooper K."/>
            <person name="Vaishampayan P."/>
        </authorList>
    </citation>
    <scope>NUCLEOTIDE SEQUENCE [LARGE SCALE GENOMIC DNA]</scope>
    <source>
        <strain evidence="2 3">V32-6</strain>
    </source>
</reference>
<dbReference type="Pfam" id="PF00563">
    <property type="entry name" value="EAL"/>
    <property type="match status" value="1"/>
</dbReference>
<evidence type="ECO:0000259" key="1">
    <source>
        <dbReference type="PROSITE" id="PS50883"/>
    </source>
</evidence>
<dbReference type="PROSITE" id="PS50883">
    <property type="entry name" value="EAL"/>
    <property type="match status" value="1"/>
</dbReference>
<dbReference type="PANTHER" id="PTHR33121:SF76">
    <property type="entry name" value="SIGNALING PROTEIN"/>
    <property type="match status" value="1"/>
</dbReference>
<dbReference type="SMART" id="SM00052">
    <property type="entry name" value="EAL"/>
    <property type="match status" value="1"/>
</dbReference>
<gene>
    <name evidence="2" type="ORF">CVD27_21020</name>
</gene>
<keyword evidence="3" id="KW-1185">Reference proteome</keyword>
<dbReference type="Proteomes" id="UP000234950">
    <property type="component" value="Unassembled WGS sequence"/>
</dbReference>
<dbReference type="InterPro" id="IPR001633">
    <property type="entry name" value="EAL_dom"/>
</dbReference>
<dbReference type="InterPro" id="IPR050706">
    <property type="entry name" value="Cyclic-di-GMP_PDE-like"/>
</dbReference>
<dbReference type="Gene3D" id="3.20.20.450">
    <property type="entry name" value="EAL domain"/>
    <property type="match status" value="1"/>
</dbReference>
<dbReference type="SUPFAM" id="SSF141868">
    <property type="entry name" value="EAL domain-like"/>
    <property type="match status" value="1"/>
</dbReference>
<dbReference type="GO" id="GO:0071111">
    <property type="term" value="F:cyclic-guanylate-specific phosphodiesterase activity"/>
    <property type="evidence" value="ECO:0007669"/>
    <property type="project" value="InterPro"/>
</dbReference>
<proteinExistence type="predicted"/>
<dbReference type="CDD" id="cd01948">
    <property type="entry name" value="EAL"/>
    <property type="match status" value="1"/>
</dbReference>
<name>A0A2N5H9M1_9BACI</name>
<dbReference type="OrthoDB" id="581425at2"/>
<protein>
    <recommendedName>
        <fullName evidence="1">EAL domain-containing protein</fullName>
    </recommendedName>
</protein>
<evidence type="ECO:0000313" key="3">
    <source>
        <dbReference type="Proteomes" id="UP000234950"/>
    </source>
</evidence>
<dbReference type="EMBL" id="PGVE01000078">
    <property type="protein sequence ID" value="PLS02227.1"/>
    <property type="molecule type" value="Genomic_DNA"/>
</dbReference>
<accession>A0A2N5H9M1</accession>
<dbReference type="AlphaFoldDB" id="A0A2N5H9M1"/>
<dbReference type="PANTHER" id="PTHR33121">
    <property type="entry name" value="CYCLIC DI-GMP PHOSPHODIESTERASE PDEF"/>
    <property type="match status" value="1"/>
</dbReference>
<evidence type="ECO:0000313" key="2">
    <source>
        <dbReference type="EMBL" id="PLS02227.1"/>
    </source>
</evidence>